<protein>
    <submittedName>
        <fullName evidence="1">Uncharacterized protein</fullName>
    </submittedName>
</protein>
<dbReference type="RefSeq" id="WP_275397656.1">
    <property type="nucleotide sequence ID" value="NZ_JAKIHW010000009.1"/>
</dbReference>
<accession>A0A9X4GFW1</accession>
<dbReference type="EMBL" id="JAKIHW010000009">
    <property type="protein sequence ID" value="MDE9618400.1"/>
    <property type="molecule type" value="Genomic_DNA"/>
</dbReference>
<dbReference type="AlphaFoldDB" id="A0A9X4GFW1"/>
<gene>
    <name evidence="1" type="ORF">L2111_09960</name>
</gene>
<sequence length="361" mass="39744">MMISNNKGTEWFNTNWLRAITISGNTVLSKDRIFLLGASGSNDYLMTSYNVNVEDNVFQAPTFMTLYTHITNSDWRIDNNTINITGDGMIIGVDQSEISNSSLRLTNNIMGRLLVTSTANLHVSNFEKVLIQGNEFRNCSFSFGSYSTSLDINSNKFIWNNAIPGTRFFGSMYSNLGNGFNYVRLNRNKFEGTYTRFNIKCSSSCVVEINDNDFGVNNSYLLGISSSGYTPKIMRVNNNILNGGNIIASLPAGTALTGPYNYLEMIGNFIGSSTPGVQAASCLFRDTGGQSWLSHYQTIRCVKNTFRDATNGLEISGSVSGSVSTTNKLWFGENATLNSTFTCNYPSSNKANTDIIQTSNI</sequence>
<dbReference type="Proteomes" id="UP001147005">
    <property type="component" value="Unassembled WGS sequence"/>
</dbReference>
<evidence type="ECO:0000313" key="1">
    <source>
        <dbReference type="EMBL" id="MDE9618400.1"/>
    </source>
</evidence>
<proteinExistence type="predicted"/>
<name>A0A9X4GFW1_9ENTR</name>
<comment type="caution">
    <text evidence="1">The sequence shown here is derived from an EMBL/GenBank/DDBJ whole genome shotgun (WGS) entry which is preliminary data.</text>
</comment>
<reference evidence="1" key="1">
    <citation type="submission" date="2022-01" db="EMBL/GenBank/DDBJ databases">
        <title>Genetic Characterization of Carbapenem-resistant Citrobacter spp. from China: a multicenter study.</title>
        <authorList>
            <person name="Ye L."/>
        </authorList>
    </citation>
    <scope>NUCLEOTIDE SEQUENCE</scope>
    <source>
        <strain evidence="1">IR5432</strain>
    </source>
</reference>
<organism evidence="1 2">
    <name type="scientific">Citrobacter portucalensis</name>
    <dbReference type="NCBI Taxonomy" id="1639133"/>
    <lineage>
        <taxon>Bacteria</taxon>
        <taxon>Pseudomonadati</taxon>
        <taxon>Pseudomonadota</taxon>
        <taxon>Gammaproteobacteria</taxon>
        <taxon>Enterobacterales</taxon>
        <taxon>Enterobacteriaceae</taxon>
        <taxon>Citrobacter</taxon>
        <taxon>Citrobacter freundii complex</taxon>
    </lineage>
</organism>
<evidence type="ECO:0000313" key="2">
    <source>
        <dbReference type="Proteomes" id="UP001147005"/>
    </source>
</evidence>